<dbReference type="AlphaFoldDB" id="A0A2P1G7N4"/>
<keyword evidence="2 5" id="KW-0689">Ribosomal protein</keyword>
<evidence type="ECO:0000256" key="3">
    <source>
        <dbReference type="ARBA" id="ARBA00023274"/>
    </source>
</evidence>
<dbReference type="PIRSF" id="PIRSF002122">
    <property type="entry name" value="RPS7p_RPS7a_RPS5e_RPS7o"/>
    <property type="match status" value="1"/>
</dbReference>
<sequence length="231" mass="28112">MNKILLKKKRKKKLTLTDFSNTSIYKTNKITIYKELNSLYKNNQKTYKNYLTNKKNKLNFKNLFLLTYIKTFKNPISKNLNKSNEFLLLKYKHKNYFKAKKLKVYKKIKNYFINQIMKQGKKIKALKIFNLMLEFIKIEKVKNPYTILIQAITNIIPKTYSKKRKKKNKLFNQIKKSIQWIFKEIKKIKNTDPFYTKLANEILKAYKKKGTPYNKKIENHSKFLKRRKKRK</sequence>
<keyword evidence="5" id="KW-0934">Plastid</keyword>
<evidence type="ECO:0000259" key="4">
    <source>
        <dbReference type="Pfam" id="PF00177"/>
    </source>
</evidence>
<reference evidence="5" key="1">
    <citation type="journal article" date="2018" name="Sci. Rep.">
        <title>Genome sequencing of Prototheca zopfii genotypes 1 and 2 provides evidence of a severe reduction in organellar genomes.</title>
        <authorList>
            <person name="Severgnini M."/>
            <person name="Lazzari B."/>
            <person name="Capra E."/>
            <person name="Chessa S."/>
            <person name="Luini M."/>
            <person name="Bordoni R."/>
            <person name="Castiglioni B."/>
            <person name="Ricchi M."/>
            <person name="Cremonesi P."/>
        </authorList>
    </citation>
    <scope>NUCLEOTIDE SEQUENCE</scope>
    <source>
        <strain evidence="5">SAG 2063</strain>
    </source>
</reference>
<dbReference type="InterPro" id="IPR036823">
    <property type="entry name" value="Ribosomal_uS7_dom_sf"/>
</dbReference>
<comment type="similarity">
    <text evidence="1">Belongs to the universal ribosomal protein uS7 family.</text>
</comment>
<evidence type="ECO:0000256" key="2">
    <source>
        <dbReference type="ARBA" id="ARBA00022980"/>
    </source>
</evidence>
<evidence type="ECO:0000313" key="5">
    <source>
        <dbReference type="EMBL" id="AVM80970.1"/>
    </source>
</evidence>
<gene>
    <name evidence="5" type="primary">rps7</name>
</gene>
<protein>
    <submittedName>
        <fullName evidence="5">Ribosomal protein S7</fullName>
    </submittedName>
</protein>
<proteinExistence type="inferred from homology"/>
<dbReference type="GO" id="GO:0005840">
    <property type="term" value="C:ribosome"/>
    <property type="evidence" value="ECO:0007669"/>
    <property type="project" value="UniProtKB-KW"/>
</dbReference>
<feature type="domain" description="Small ribosomal subunit protein uS7" evidence="4">
    <location>
        <begin position="101"/>
        <end position="220"/>
    </location>
</feature>
<dbReference type="Gene3D" id="1.10.455.10">
    <property type="entry name" value="Ribosomal protein S7 domain"/>
    <property type="match status" value="1"/>
</dbReference>
<name>A0A2P1G7N4_9CHLO</name>
<dbReference type="GO" id="GO:0006412">
    <property type="term" value="P:translation"/>
    <property type="evidence" value="ECO:0007669"/>
    <property type="project" value="InterPro"/>
</dbReference>
<geneLocation type="plastid" evidence="5"/>
<organism evidence="5">
    <name type="scientific">Prototheca zopfii</name>
    <dbReference type="NCBI Taxonomy" id="3112"/>
    <lineage>
        <taxon>Eukaryota</taxon>
        <taxon>Viridiplantae</taxon>
        <taxon>Chlorophyta</taxon>
        <taxon>core chlorophytes</taxon>
        <taxon>Trebouxiophyceae</taxon>
        <taxon>Chlorellales</taxon>
        <taxon>Chlorellaceae</taxon>
        <taxon>Prototheca</taxon>
    </lineage>
</organism>
<keyword evidence="3" id="KW-0687">Ribonucleoprotein</keyword>
<dbReference type="InterPro" id="IPR023798">
    <property type="entry name" value="Ribosomal_uS7_dom"/>
</dbReference>
<dbReference type="SUPFAM" id="SSF47973">
    <property type="entry name" value="Ribosomal protein S7"/>
    <property type="match status" value="1"/>
</dbReference>
<evidence type="ECO:0000256" key="1">
    <source>
        <dbReference type="ARBA" id="ARBA00007151"/>
    </source>
</evidence>
<accession>A0A2P1G7N4</accession>
<dbReference type="EMBL" id="MF197535">
    <property type="protein sequence ID" value="AVM80970.1"/>
    <property type="molecule type" value="Genomic_DNA"/>
</dbReference>
<dbReference type="InterPro" id="IPR000235">
    <property type="entry name" value="Ribosomal_uS7"/>
</dbReference>
<dbReference type="Pfam" id="PF00177">
    <property type="entry name" value="Ribosomal_S7"/>
    <property type="match status" value="1"/>
</dbReference>
<dbReference type="GO" id="GO:1990904">
    <property type="term" value="C:ribonucleoprotein complex"/>
    <property type="evidence" value="ECO:0007669"/>
    <property type="project" value="UniProtKB-KW"/>
</dbReference>